<organism evidence="9">
    <name type="scientific">Darwinula stevensoni</name>
    <dbReference type="NCBI Taxonomy" id="69355"/>
    <lineage>
        <taxon>Eukaryota</taxon>
        <taxon>Metazoa</taxon>
        <taxon>Ecdysozoa</taxon>
        <taxon>Arthropoda</taxon>
        <taxon>Crustacea</taxon>
        <taxon>Oligostraca</taxon>
        <taxon>Ostracoda</taxon>
        <taxon>Podocopa</taxon>
        <taxon>Podocopida</taxon>
        <taxon>Darwinulocopina</taxon>
        <taxon>Darwinuloidea</taxon>
        <taxon>Darwinulidae</taxon>
        <taxon>Darwinula</taxon>
    </lineage>
</organism>
<dbReference type="GO" id="GO:0002098">
    <property type="term" value="P:tRNA wobble uridine modification"/>
    <property type="evidence" value="ECO:0007669"/>
    <property type="project" value="InterPro"/>
</dbReference>
<dbReference type="OrthoDB" id="166907at2759"/>
<dbReference type="PANTHER" id="PTHR15641">
    <property type="entry name" value="ELONGATOR COMPLEX PROTEIN 5"/>
    <property type="match status" value="1"/>
</dbReference>
<reference evidence="9" key="1">
    <citation type="submission" date="2020-11" db="EMBL/GenBank/DDBJ databases">
        <authorList>
            <person name="Tran Van P."/>
        </authorList>
    </citation>
    <scope>NUCLEOTIDE SEQUENCE</scope>
</reference>
<evidence type="ECO:0000313" key="9">
    <source>
        <dbReference type="EMBL" id="CAD7244863.1"/>
    </source>
</evidence>
<sequence length="275" mass="30958">MSKILLMKEFWLPDDLSQSGIPILVTAIKSLDKTCTVHLVLSSISERKFLYKHLQGKHLSCGAVHDLCQRNREARDGLVYQDFLTAFRPESGTAVIIECLNDFLLHLGLTRTCQLLFDLSKKQKACVLALLHIDCIEEGMLPSIEKYASMISQIQESESGSHDIPVETKLISGSGRVTRKKEHVILNKSLELVDVKDWDPKPKGKVQPGGGENDPEKIMSRLTTFDLSLKEKERRARSRVQLPYMDKVGGGGHIFYTCDDADDFDEEDPDNDLDI</sequence>
<evidence type="ECO:0000256" key="8">
    <source>
        <dbReference type="ARBA" id="ARBA00023242"/>
    </source>
</evidence>
<evidence type="ECO:0000313" key="10">
    <source>
        <dbReference type="Proteomes" id="UP000677054"/>
    </source>
</evidence>
<evidence type="ECO:0000256" key="4">
    <source>
        <dbReference type="ARBA" id="ARBA00009567"/>
    </source>
</evidence>
<dbReference type="GO" id="GO:0005829">
    <property type="term" value="C:cytosol"/>
    <property type="evidence" value="ECO:0007669"/>
    <property type="project" value="TreeGrafter"/>
</dbReference>
<keyword evidence="6" id="KW-0963">Cytoplasm</keyword>
<evidence type="ECO:0000256" key="5">
    <source>
        <dbReference type="ARBA" id="ARBA00020264"/>
    </source>
</evidence>
<dbReference type="GO" id="GO:0000049">
    <property type="term" value="F:tRNA binding"/>
    <property type="evidence" value="ECO:0007669"/>
    <property type="project" value="TreeGrafter"/>
</dbReference>
<dbReference type="GO" id="GO:0033588">
    <property type="term" value="C:elongator holoenzyme complex"/>
    <property type="evidence" value="ECO:0007669"/>
    <property type="project" value="InterPro"/>
</dbReference>
<dbReference type="Pfam" id="PF10483">
    <property type="entry name" value="Elong_Iki1"/>
    <property type="match status" value="1"/>
</dbReference>
<comment type="pathway">
    <text evidence="3">tRNA modification; 5-methoxycarbonylmethyl-2-thiouridine-tRNA biosynthesis.</text>
</comment>
<keyword evidence="10" id="KW-1185">Reference proteome</keyword>
<dbReference type="PANTHER" id="PTHR15641:SF1">
    <property type="entry name" value="ELONGATOR COMPLEX PROTEIN 5"/>
    <property type="match status" value="1"/>
</dbReference>
<comment type="similarity">
    <text evidence="4">Belongs to the ELP5 family.</text>
</comment>
<dbReference type="GO" id="GO:0005634">
    <property type="term" value="C:nucleus"/>
    <property type="evidence" value="ECO:0007669"/>
    <property type="project" value="UniProtKB-SubCell"/>
</dbReference>
<evidence type="ECO:0000256" key="7">
    <source>
        <dbReference type="ARBA" id="ARBA00022694"/>
    </source>
</evidence>
<evidence type="ECO:0000256" key="6">
    <source>
        <dbReference type="ARBA" id="ARBA00022490"/>
    </source>
</evidence>
<evidence type="ECO:0000256" key="1">
    <source>
        <dbReference type="ARBA" id="ARBA00004123"/>
    </source>
</evidence>
<gene>
    <name evidence="9" type="ORF">DSTB1V02_LOCUS4749</name>
</gene>
<dbReference type="EMBL" id="CAJPEV010000728">
    <property type="protein sequence ID" value="CAG0887959.1"/>
    <property type="molecule type" value="Genomic_DNA"/>
</dbReference>
<evidence type="ECO:0000256" key="2">
    <source>
        <dbReference type="ARBA" id="ARBA00004496"/>
    </source>
</evidence>
<dbReference type="UniPathway" id="UPA00988"/>
<proteinExistence type="inferred from homology"/>
<name>A0A7R9A251_9CRUS</name>
<keyword evidence="7" id="KW-0819">tRNA processing</keyword>
<dbReference type="EMBL" id="LR900245">
    <property type="protein sequence ID" value="CAD7244863.1"/>
    <property type="molecule type" value="Genomic_DNA"/>
</dbReference>
<comment type="subcellular location">
    <subcellularLocation>
        <location evidence="2">Cytoplasm</location>
    </subcellularLocation>
    <subcellularLocation>
        <location evidence="1">Nucleus</location>
    </subcellularLocation>
</comment>
<evidence type="ECO:0000256" key="3">
    <source>
        <dbReference type="ARBA" id="ARBA00005043"/>
    </source>
</evidence>
<keyword evidence="8" id="KW-0539">Nucleus</keyword>
<dbReference type="AlphaFoldDB" id="A0A7R9A251"/>
<dbReference type="Proteomes" id="UP000677054">
    <property type="component" value="Unassembled WGS sequence"/>
</dbReference>
<accession>A0A7R9A251</accession>
<protein>
    <recommendedName>
        <fullName evidence="5">Elongator complex protein 5</fullName>
    </recommendedName>
</protein>
<dbReference type="InterPro" id="IPR019519">
    <property type="entry name" value="Elp5"/>
</dbReference>